<evidence type="ECO:0000313" key="8">
    <source>
        <dbReference type="EMBL" id="GAA2399542.1"/>
    </source>
</evidence>
<evidence type="ECO:0000256" key="3">
    <source>
        <dbReference type="ARBA" id="ARBA00022723"/>
    </source>
</evidence>
<dbReference type="InterPro" id="IPR042098">
    <property type="entry name" value="TauD-like_sf"/>
</dbReference>
<dbReference type="Pfam" id="PF02668">
    <property type="entry name" value="TauD"/>
    <property type="match status" value="1"/>
</dbReference>
<dbReference type="InterPro" id="IPR003819">
    <property type="entry name" value="TauD/TfdA-like"/>
</dbReference>
<accession>A0ABN3ICJ7</accession>
<feature type="domain" description="TauD/TfdA-like" evidence="7">
    <location>
        <begin position="137"/>
        <end position="309"/>
    </location>
</feature>
<dbReference type="Proteomes" id="UP001499986">
    <property type="component" value="Unassembled WGS sequence"/>
</dbReference>
<proteinExistence type="inferred from homology"/>
<dbReference type="RefSeq" id="WP_346138302.1">
    <property type="nucleotide sequence ID" value="NZ_BAAASE010000004.1"/>
</dbReference>
<evidence type="ECO:0000256" key="4">
    <source>
        <dbReference type="ARBA" id="ARBA00023002"/>
    </source>
</evidence>
<dbReference type="Gene3D" id="3.60.130.10">
    <property type="entry name" value="Clavaminate synthase-like"/>
    <property type="match status" value="1"/>
</dbReference>
<reference evidence="8 9" key="1">
    <citation type="journal article" date="2019" name="Int. J. Syst. Evol. Microbiol.">
        <title>The Global Catalogue of Microorganisms (GCM) 10K type strain sequencing project: providing services to taxonomists for standard genome sequencing and annotation.</title>
        <authorList>
            <consortium name="The Broad Institute Genomics Platform"/>
            <consortium name="The Broad Institute Genome Sequencing Center for Infectious Disease"/>
            <person name="Wu L."/>
            <person name="Ma J."/>
        </authorList>
    </citation>
    <scope>NUCLEOTIDE SEQUENCE [LARGE SCALE GENOMIC DNA]</scope>
    <source>
        <strain evidence="8 9">JCM 4358</strain>
    </source>
</reference>
<evidence type="ECO:0000256" key="5">
    <source>
        <dbReference type="ARBA" id="ARBA00023004"/>
    </source>
</evidence>
<organism evidence="8 9">
    <name type="scientific">Streptomyces coeruleofuscus</name>
    <dbReference type="NCBI Taxonomy" id="66879"/>
    <lineage>
        <taxon>Bacteria</taxon>
        <taxon>Bacillati</taxon>
        <taxon>Actinomycetota</taxon>
        <taxon>Actinomycetes</taxon>
        <taxon>Kitasatosporales</taxon>
        <taxon>Streptomycetaceae</taxon>
        <taxon>Streptomyces</taxon>
    </lineage>
</organism>
<keyword evidence="9" id="KW-1185">Reference proteome</keyword>
<keyword evidence="4" id="KW-0560">Oxidoreductase</keyword>
<dbReference type="InterPro" id="IPR050411">
    <property type="entry name" value="AlphaKG_dependent_hydroxylases"/>
</dbReference>
<keyword evidence="6" id="KW-0045">Antibiotic biosynthesis</keyword>
<dbReference type="PIRSF" id="PIRSF019543">
    <property type="entry name" value="Clavaminate_syn"/>
    <property type="match status" value="1"/>
</dbReference>
<gene>
    <name evidence="8" type="ORF">GCM10010255_35150</name>
</gene>
<sequence>MSTLLLHDEESSEVGKLADEFLESHAVMQDPTELSAAAVVTAQRLPERVREFLARVRTEGPAVTVLSNLPVQEELEPTPIGWEIAAKLRAAQREEMVLLLCGAALGEPFGWVSQQAGRLIHDVCPTPEAETSLTSASSTLALNFHTEDVFHPCRCDYVSLFCLRNPTGVGTTVVPVTALDLPAEIRQVLFQERFLFLPDDSHSLSSLPDGAGGPDAADGALSSARRGAVLFGPADAPYLRFDIDFMRPVPGDREAAEAIEAVQRQLSTSAERVTLAPGDIVFLDNYRVVHGREAFASRYDGSDRWLKRLNLSRDARRIRALTGRQSVII</sequence>
<evidence type="ECO:0000259" key="7">
    <source>
        <dbReference type="Pfam" id="PF02668"/>
    </source>
</evidence>
<evidence type="ECO:0000256" key="1">
    <source>
        <dbReference type="ARBA" id="ARBA00001954"/>
    </source>
</evidence>
<protein>
    <submittedName>
        <fullName evidence="8">Clavaminate synthase family protein</fullName>
    </submittedName>
</protein>
<dbReference type="EMBL" id="BAAASE010000004">
    <property type="protein sequence ID" value="GAA2399542.1"/>
    <property type="molecule type" value="Genomic_DNA"/>
</dbReference>
<comment type="similarity">
    <text evidence="2">Belongs to the clavaminate synthase family.</text>
</comment>
<name>A0ABN3ICJ7_9ACTN</name>
<keyword evidence="3" id="KW-0479">Metal-binding</keyword>
<keyword evidence="5" id="KW-0408">Iron</keyword>
<dbReference type="PANTHER" id="PTHR10696">
    <property type="entry name" value="GAMMA-BUTYROBETAINE HYDROXYLASE-RELATED"/>
    <property type="match status" value="1"/>
</dbReference>
<evidence type="ECO:0000256" key="6">
    <source>
        <dbReference type="ARBA" id="ARBA00023194"/>
    </source>
</evidence>
<dbReference type="PANTHER" id="PTHR10696:SF56">
    <property type="entry name" value="TAUD_TFDA-LIKE DOMAIN-CONTAINING PROTEIN"/>
    <property type="match status" value="1"/>
</dbReference>
<dbReference type="InterPro" id="IPR014503">
    <property type="entry name" value="Clavaminate_syn-like"/>
</dbReference>
<evidence type="ECO:0000256" key="2">
    <source>
        <dbReference type="ARBA" id="ARBA00008425"/>
    </source>
</evidence>
<comment type="caution">
    <text evidence="8">The sequence shown here is derived from an EMBL/GenBank/DDBJ whole genome shotgun (WGS) entry which is preliminary data.</text>
</comment>
<evidence type="ECO:0000313" key="9">
    <source>
        <dbReference type="Proteomes" id="UP001499986"/>
    </source>
</evidence>
<dbReference type="SUPFAM" id="SSF51197">
    <property type="entry name" value="Clavaminate synthase-like"/>
    <property type="match status" value="1"/>
</dbReference>
<comment type="cofactor">
    <cofactor evidence="1">
        <name>Fe(2+)</name>
        <dbReference type="ChEBI" id="CHEBI:29033"/>
    </cofactor>
</comment>